<keyword evidence="5 7" id="KW-0808">Transferase</keyword>
<dbReference type="GO" id="GO:0005829">
    <property type="term" value="C:cytosol"/>
    <property type="evidence" value="ECO:0007669"/>
    <property type="project" value="TreeGrafter"/>
</dbReference>
<reference evidence="8" key="1">
    <citation type="submission" date="2020-10" db="EMBL/GenBank/DDBJ databases">
        <title>Connecting structure to function with the recovery of over 1000 high-quality activated sludge metagenome-assembled genomes encoding full-length rRNA genes using long-read sequencing.</title>
        <authorList>
            <person name="Singleton C.M."/>
            <person name="Petriglieri F."/>
            <person name="Kristensen J.M."/>
            <person name="Kirkegaard R.H."/>
            <person name="Michaelsen T.Y."/>
            <person name="Andersen M.H."/>
            <person name="Karst S.M."/>
            <person name="Dueholm M.S."/>
            <person name="Nielsen P.H."/>
            <person name="Albertsen M."/>
        </authorList>
    </citation>
    <scope>NUCLEOTIDE SEQUENCE</scope>
    <source>
        <strain evidence="8">Bjer_18-Q3-R1-45_BAT3C.347</strain>
    </source>
</reference>
<dbReference type="HAMAP" id="MF_00178">
    <property type="entry name" value="Lumazine_synth"/>
    <property type="match status" value="1"/>
</dbReference>
<dbReference type="GO" id="GO:0000906">
    <property type="term" value="F:6,7-dimethyl-8-ribityllumazine synthase activity"/>
    <property type="evidence" value="ECO:0007669"/>
    <property type="project" value="UniProtKB-UniRule"/>
</dbReference>
<comment type="catalytic activity">
    <reaction evidence="6 7">
        <text>(2S)-2-hydroxy-3-oxobutyl phosphate + 5-amino-6-(D-ribitylamino)uracil = 6,7-dimethyl-8-(1-D-ribityl)lumazine + phosphate + 2 H2O + H(+)</text>
        <dbReference type="Rhea" id="RHEA:26152"/>
        <dbReference type="ChEBI" id="CHEBI:15377"/>
        <dbReference type="ChEBI" id="CHEBI:15378"/>
        <dbReference type="ChEBI" id="CHEBI:15934"/>
        <dbReference type="ChEBI" id="CHEBI:43474"/>
        <dbReference type="ChEBI" id="CHEBI:58201"/>
        <dbReference type="ChEBI" id="CHEBI:58830"/>
        <dbReference type="EC" id="2.5.1.78"/>
    </reaction>
</comment>
<feature type="binding site" evidence="7">
    <location>
        <position position="133"/>
    </location>
    <ligand>
        <name>(2S)-2-hydroxy-3-oxobutyl phosphate</name>
        <dbReference type="ChEBI" id="CHEBI:58830"/>
    </ligand>
</feature>
<dbReference type="InterPro" id="IPR002180">
    <property type="entry name" value="LS/RS"/>
</dbReference>
<dbReference type="CDD" id="cd09209">
    <property type="entry name" value="Lumazine_synthase-I"/>
    <property type="match status" value="1"/>
</dbReference>
<evidence type="ECO:0000313" key="8">
    <source>
        <dbReference type="EMBL" id="MBK6972321.1"/>
    </source>
</evidence>
<organism evidence="8 9">
    <name type="scientific">Candidatus Methylophosphatis roskildensis</name>
    <dbReference type="NCBI Taxonomy" id="2899263"/>
    <lineage>
        <taxon>Bacteria</taxon>
        <taxon>Pseudomonadati</taxon>
        <taxon>Pseudomonadota</taxon>
        <taxon>Betaproteobacteria</taxon>
        <taxon>Nitrosomonadales</taxon>
        <taxon>Sterolibacteriaceae</taxon>
        <taxon>Candidatus Methylophosphatis</taxon>
    </lineage>
</organism>
<accession>A0A9D7E1W1</accession>
<evidence type="ECO:0000256" key="1">
    <source>
        <dbReference type="ARBA" id="ARBA00004917"/>
    </source>
</evidence>
<dbReference type="GO" id="GO:0009231">
    <property type="term" value="P:riboflavin biosynthetic process"/>
    <property type="evidence" value="ECO:0007669"/>
    <property type="project" value="UniProtKB-UniRule"/>
</dbReference>
<protein>
    <recommendedName>
        <fullName evidence="3 7">6,7-dimethyl-8-ribityllumazine synthase</fullName>
        <shortName evidence="7">DMRL synthase</shortName>
        <shortName evidence="7">LS</shortName>
        <shortName evidence="7">Lumazine synthase</shortName>
        <ecNumber evidence="3 7">2.5.1.78</ecNumber>
    </recommendedName>
</protein>
<dbReference type="SUPFAM" id="SSF52121">
    <property type="entry name" value="Lumazine synthase"/>
    <property type="match status" value="1"/>
</dbReference>
<evidence type="ECO:0000256" key="7">
    <source>
        <dbReference type="HAMAP-Rule" id="MF_00178"/>
    </source>
</evidence>
<dbReference type="GO" id="GO:0009349">
    <property type="term" value="C:riboflavin synthase complex"/>
    <property type="evidence" value="ECO:0007669"/>
    <property type="project" value="UniProtKB-UniRule"/>
</dbReference>
<evidence type="ECO:0000256" key="3">
    <source>
        <dbReference type="ARBA" id="ARBA00012664"/>
    </source>
</evidence>
<evidence type="ECO:0000256" key="4">
    <source>
        <dbReference type="ARBA" id="ARBA00022619"/>
    </source>
</evidence>
<feature type="binding site" evidence="7">
    <location>
        <begin position="91"/>
        <end position="92"/>
    </location>
    <ligand>
        <name>(2S)-2-hydroxy-3-oxobutyl phosphate</name>
        <dbReference type="ChEBI" id="CHEBI:58830"/>
    </ligand>
</feature>
<dbReference type="Gene3D" id="3.40.50.960">
    <property type="entry name" value="Lumazine/riboflavin synthase"/>
    <property type="match status" value="1"/>
</dbReference>
<dbReference type="Pfam" id="PF00885">
    <property type="entry name" value="DMRL_synthase"/>
    <property type="match status" value="1"/>
</dbReference>
<dbReference type="NCBIfam" id="TIGR00114">
    <property type="entry name" value="lumazine-synth"/>
    <property type="match status" value="1"/>
</dbReference>
<dbReference type="InterPro" id="IPR036467">
    <property type="entry name" value="LS/RS_sf"/>
</dbReference>
<dbReference type="PANTHER" id="PTHR21058:SF0">
    <property type="entry name" value="6,7-DIMETHYL-8-RIBITYLLUMAZINE SYNTHASE"/>
    <property type="match status" value="1"/>
</dbReference>
<proteinExistence type="inferred from homology"/>
<comment type="similarity">
    <text evidence="2 7">Belongs to the DMRL synthase family.</text>
</comment>
<feature type="binding site" evidence="7">
    <location>
        <position position="28"/>
    </location>
    <ligand>
        <name>5-amino-6-(D-ribitylamino)uracil</name>
        <dbReference type="ChEBI" id="CHEBI:15934"/>
    </ligand>
</feature>
<feature type="binding site" evidence="7">
    <location>
        <begin position="86"/>
        <end position="88"/>
    </location>
    <ligand>
        <name>5-amino-6-(D-ribitylamino)uracil</name>
        <dbReference type="ChEBI" id="CHEBI:15934"/>
    </ligand>
</feature>
<comment type="function">
    <text evidence="7">Catalyzes the formation of 6,7-dimethyl-8-ribityllumazine by condensation of 5-amino-6-(D-ribitylamino)uracil with 3,4-dihydroxy-2-butanone 4-phosphate. This is the penultimate step in the biosynthesis of riboflavin.</text>
</comment>
<feature type="active site" description="Proton donor" evidence="7">
    <location>
        <position position="94"/>
    </location>
</feature>
<evidence type="ECO:0000256" key="5">
    <source>
        <dbReference type="ARBA" id="ARBA00022679"/>
    </source>
</evidence>
<dbReference type="EC" id="2.5.1.78" evidence="3 7"/>
<dbReference type="PANTHER" id="PTHR21058">
    <property type="entry name" value="6,7-DIMETHYL-8-RIBITYLLUMAZINE SYNTHASE DMRL SYNTHASE LUMAZINE SYNTHASE"/>
    <property type="match status" value="1"/>
</dbReference>
<dbReference type="AlphaFoldDB" id="A0A9D7E1W1"/>
<feature type="binding site" evidence="7">
    <location>
        <position position="119"/>
    </location>
    <ligand>
        <name>5-amino-6-(D-ribitylamino)uracil</name>
        <dbReference type="ChEBI" id="CHEBI:15934"/>
    </ligand>
</feature>
<keyword evidence="4 7" id="KW-0686">Riboflavin biosynthesis</keyword>
<evidence type="ECO:0000256" key="6">
    <source>
        <dbReference type="ARBA" id="ARBA00048785"/>
    </source>
</evidence>
<comment type="caution">
    <text evidence="8">The sequence shown here is derived from an EMBL/GenBank/DDBJ whole genome shotgun (WGS) entry which is preliminary data.</text>
</comment>
<gene>
    <name evidence="7" type="primary">ribH</name>
    <name evidence="8" type="ORF">IPH26_04980</name>
</gene>
<dbReference type="Proteomes" id="UP000807785">
    <property type="component" value="Unassembled WGS sequence"/>
</dbReference>
<dbReference type="InterPro" id="IPR034964">
    <property type="entry name" value="LS"/>
</dbReference>
<feature type="binding site" evidence="7">
    <location>
        <begin position="62"/>
        <end position="64"/>
    </location>
    <ligand>
        <name>5-amino-6-(D-ribitylamino)uracil</name>
        <dbReference type="ChEBI" id="CHEBI:15934"/>
    </ligand>
</feature>
<comment type="pathway">
    <text evidence="1 7">Cofactor biosynthesis; riboflavin biosynthesis; riboflavin from 2-hydroxy-3-oxobutyl phosphate and 5-amino-6-(D-ribitylamino)uracil: step 1/2.</text>
</comment>
<evidence type="ECO:0000256" key="2">
    <source>
        <dbReference type="ARBA" id="ARBA00007424"/>
    </source>
</evidence>
<name>A0A9D7E1W1_9PROT</name>
<dbReference type="EMBL" id="JADJEV010000002">
    <property type="protein sequence ID" value="MBK6972321.1"/>
    <property type="molecule type" value="Genomic_DNA"/>
</dbReference>
<evidence type="ECO:0000313" key="9">
    <source>
        <dbReference type="Proteomes" id="UP000807785"/>
    </source>
</evidence>
<sequence>MARYDNIEELEPGLEGRGLRIGIAMSRFNAEVGEGLLSGAVEELGRLGVRDQDVLITSVPGALELPLTLQTMAQSGHFDALLALGCVIRGETYHFEIVANESARGITDVQLQTGVPVANGVLTTEDDDQALSRMLEKGRDAAQAAVEMANLLRHLVARRT</sequence>